<dbReference type="InterPro" id="IPR020476">
    <property type="entry name" value="Nudix_hydrolase"/>
</dbReference>
<evidence type="ECO:0000313" key="5">
    <source>
        <dbReference type="Proteomes" id="UP001596407"/>
    </source>
</evidence>
<dbReference type="InterPro" id="IPR020084">
    <property type="entry name" value="NUDIX_hydrolase_CS"/>
</dbReference>
<dbReference type="PRINTS" id="PR00502">
    <property type="entry name" value="NUDIXFAMILY"/>
</dbReference>
<sequence length="194" mass="21173">MDSHDRGAVRDEVRRRADAVLAGVEERWGPVERLDALTVSPLSERDGGFPASANDFEDEFYPYAAGATVTDDRNRLLCVYSSARDEWETPGGGGESGETPAETARRETLEETGVECELTDVLFVRTMALELGAPETLPIPTVVFAGRPVGGDELGDGELADHGEVADLAWFGADELPDIREYDRKHAYLRSLSD</sequence>
<dbReference type="GeneID" id="79305403"/>
<dbReference type="SUPFAM" id="SSF55811">
    <property type="entry name" value="Nudix"/>
    <property type="match status" value="1"/>
</dbReference>
<dbReference type="GO" id="GO:0016787">
    <property type="term" value="F:hydrolase activity"/>
    <property type="evidence" value="ECO:0007669"/>
    <property type="project" value="UniProtKB-KW"/>
</dbReference>
<proteinExistence type="predicted"/>
<reference evidence="4 5" key="1">
    <citation type="journal article" date="2019" name="Int. J. Syst. Evol. Microbiol.">
        <title>The Global Catalogue of Microorganisms (GCM) 10K type strain sequencing project: providing services to taxonomists for standard genome sequencing and annotation.</title>
        <authorList>
            <consortium name="The Broad Institute Genomics Platform"/>
            <consortium name="The Broad Institute Genome Sequencing Center for Infectious Disease"/>
            <person name="Wu L."/>
            <person name="Ma J."/>
        </authorList>
    </citation>
    <scope>NUCLEOTIDE SEQUENCE [LARGE SCALE GENOMIC DNA]</scope>
    <source>
        <strain evidence="4 5">DT72</strain>
    </source>
</reference>
<protein>
    <submittedName>
        <fullName evidence="4">NUDIX hydrolase</fullName>
        <ecNumber evidence="4">3.6.-.-</ecNumber>
    </submittedName>
</protein>
<dbReference type="PROSITE" id="PS51462">
    <property type="entry name" value="NUDIX"/>
    <property type="match status" value="1"/>
</dbReference>
<dbReference type="Proteomes" id="UP001596407">
    <property type="component" value="Unassembled WGS sequence"/>
</dbReference>
<comment type="cofactor">
    <cofactor evidence="1">
        <name>Mg(2+)</name>
        <dbReference type="ChEBI" id="CHEBI:18420"/>
    </cofactor>
</comment>
<evidence type="ECO:0000259" key="3">
    <source>
        <dbReference type="PROSITE" id="PS51462"/>
    </source>
</evidence>
<dbReference type="Gene3D" id="3.90.79.10">
    <property type="entry name" value="Nucleoside Triphosphate Pyrophosphohydrolase"/>
    <property type="match status" value="1"/>
</dbReference>
<dbReference type="RefSeq" id="WP_276282275.1">
    <property type="nucleotide sequence ID" value="NZ_CP119810.1"/>
</dbReference>
<comment type="caution">
    <text evidence="4">The sequence shown here is derived from an EMBL/GenBank/DDBJ whole genome shotgun (WGS) entry which is preliminary data.</text>
</comment>
<evidence type="ECO:0000256" key="2">
    <source>
        <dbReference type="ARBA" id="ARBA00022801"/>
    </source>
</evidence>
<name>A0ABD5WLN6_9EURY</name>
<accession>A0ABD5WLN6</accession>
<dbReference type="InterPro" id="IPR015797">
    <property type="entry name" value="NUDIX_hydrolase-like_dom_sf"/>
</dbReference>
<feature type="domain" description="Nudix hydrolase" evidence="3">
    <location>
        <begin position="60"/>
        <end position="194"/>
    </location>
</feature>
<evidence type="ECO:0000256" key="1">
    <source>
        <dbReference type="ARBA" id="ARBA00001946"/>
    </source>
</evidence>
<dbReference type="Pfam" id="PF00293">
    <property type="entry name" value="NUDIX"/>
    <property type="match status" value="1"/>
</dbReference>
<dbReference type="PANTHER" id="PTHR43046">
    <property type="entry name" value="GDP-MANNOSE MANNOSYL HYDROLASE"/>
    <property type="match status" value="1"/>
</dbReference>
<dbReference type="InterPro" id="IPR000086">
    <property type="entry name" value="NUDIX_hydrolase_dom"/>
</dbReference>
<dbReference type="PROSITE" id="PS00893">
    <property type="entry name" value="NUDIX_BOX"/>
    <property type="match status" value="1"/>
</dbReference>
<keyword evidence="2 4" id="KW-0378">Hydrolase</keyword>
<organism evidence="4 5">
    <name type="scientific">Halorussus caseinilyticus</name>
    <dbReference type="NCBI Taxonomy" id="3034025"/>
    <lineage>
        <taxon>Archaea</taxon>
        <taxon>Methanobacteriati</taxon>
        <taxon>Methanobacteriota</taxon>
        <taxon>Stenosarchaea group</taxon>
        <taxon>Halobacteria</taxon>
        <taxon>Halobacteriales</taxon>
        <taxon>Haladaptataceae</taxon>
        <taxon>Halorussus</taxon>
    </lineage>
</organism>
<dbReference type="AlphaFoldDB" id="A0ABD5WLN6"/>
<dbReference type="PANTHER" id="PTHR43046:SF14">
    <property type="entry name" value="MUTT_NUDIX FAMILY PROTEIN"/>
    <property type="match status" value="1"/>
</dbReference>
<keyword evidence="5" id="KW-1185">Reference proteome</keyword>
<gene>
    <name evidence="4" type="ORF">ACFQJ6_01260</name>
</gene>
<dbReference type="EC" id="3.6.-.-" evidence="4"/>
<dbReference type="EMBL" id="JBHSZH010000001">
    <property type="protein sequence ID" value="MFC7078959.1"/>
    <property type="molecule type" value="Genomic_DNA"/>
</dbReference>
<evidence type="ECO:0000313" key="4">
    <source>
        <dbReference type="EMBL" id="MFC7078959.1"/>
    </source>
</evidence>
<dbReference type="CDD" id="cd02883">
    <property type="entry name" value="NUDIX_Hydrolase"/>
    <property type="match status" value="1"/>
</dbReference>